<dbReference type="Pfam" id="PF07574">
    <property type="entry name" value="SMC_Nse1"/>
    <property type="match status" value="1"/>
</dbReference>
<evidence type="ECO:0000313" key="18">
    <source>
        <dbReference type="EMBL" id="KAK3939872.1"/>
    </source>
</evidence>
<keyword evidence="7 15" id="KW-0479">Metal-binding</keyword>
<keyword evidence="9 15" id="KW-0863">Zinc-finger</keyword>
<evidence type="ECO:0000256" key="12">
    <source>
        <dbReference type="ARBA" id="ARBA00023172"/>
    </source>
</evidence>
<dbReference type="EC" id="2.3.2.27" evidence="4 15"/>
<feature type="region of interest" description="Disordered" evidence="16">
    <location>
        <begin position="322"/>
        <end position="360"/>
    </location>
</feature>
<dbReference type="InterPro" id="IPR036388">
    <property type="entry name" value="WH-like_DNA-bd_sf"/>
</dbReference>
<feature type="region of interest" description="Disordered" evidence="16">
    <location>
        <begin position="144"/>
        <end position="190"/>
    </location>
</feature>
<dbReference type="InterPro" id="IPR013083">
    <property type="entry name" value="Znf_RING/FYVE/PHD"/>
</dbReference>
<feature type="compositionally biased region" description="Basic and acidic residues" evidence="16">
    <location>
        <begin position="324"/>
        <end position="340"/>
    </location>
</feature>
<name>A0AAN6S3L7_9PEZI</name>
<accession>A0AAN6S3L7</accession>
<dbReference type="EMBL" id="MU853804">
    <property type="protein sequence ID" value="KAK3939872.1"/>
    <property type="molecule type" value="Genomic_DNA"/>
</dbReference>
<evidence type="ECO:0000256" key="5">
    <source>
        <dbReference type="ARBA" id="ARBA00019422"/>
    </source>
</evidence>
<evidence type="ECO:0000256" key="14">
    <source>
        <dbReference type="ARBA" id="ARBA00023242"/>
    </source>
</evidence>
<comment type="similarity">
    <text evidence="3 15">Belongs to the NSE1 family.</text>
</comment>
<evidence type="ECO:0000256" key="6">
    <source>
        <dbReference type="ARBA" id="ARBA00022679"/>
    </source>
</evidence>
<dbReference type="Gene3D" id="3.90.1150.220">
    <property type="match status" value="1"/>
</dbReference>
<comment type="subcellular location">
    <subcellularLocation>
        <location evidence="2 15">Nucleus</location>
    </subcellularLocation>
</comment>
<comment type="subunit">
    <text evidence="15">Component of the Smc5-Smc6 complex.</text>
</comment>
<evidence type="ECO:0000256" key="1">
    <source>
        <dbReference type="ARBA" id="ARBA00000900"/>
    </source>
</evidence>
<organism evidence="18 19">
    <name type="scientific">Diplogelasinospora grovesii</name>
    <dbReference type="NCBI Taxonomy" id="303347"/>
    <lineage>
        <taxon>Eukaryota</taxon>
        <taxon>Fungi</taxon>
        <taxon>Dikarya</taxon>
        <taxon>Ascomycota</taxon>
        <taxon>Pezizomycotina</taxon>
        <taxon>Sordariomycetes</taxon>
        <taxon>Sordariomycetidae</taxon>
        <taxon>Sordariales</taxon>
        <taxon>Diplogelasinosporaceae</taxon>
        <taxon>Diplogelasinospora</taxon>
    </lineage>
</organism>
<evidence type="ECO:0000256" key="13">
    <source>
        <dbReference type="ARBA" id="ARBA00023204"/>
    </source>
</evidence>
<evidence type="ECO:0000256" key="7">
    <source>
        <dbReference type="ARBA" id="ARBA00022723"/>
    </source>
</evidence>
<keyword evidence="12 15" id="KW-0233">DNA recombination</keyword>
<dbReference type="Pfam" id="PF08746">
    <property type="entry name" value="zf-RING-like"/>
    <property type="match status" value="1"/>
</dbReference>
<keyword evidence="19" id="KW-1185">Reference proteome</keyword>
<evidence type="ECO:0000313" key="19">
    <source>
        <dbReference type="Proteomes" id="UP001303473"/>
    </source>
</evidence>
<keyword evidence="6 15" id="KW-0808">Transferase</keyword>
<comment type="function">
    <text evidence="15">Acts in a DNA repair pathway for removal of UV-induced DNA damage that is distinct from classical nucleotide excision repair and in repair of ionizing radiation damage. Functions in homologous recombination repair of DNA double strand breaks and in recovery of stalled replication forks.</text>
</comment>
<evidence type="ECO:0000259" key="17">
    <source>
        <dbReference type="Pfam" id="PF08746"/>
    </source>
</evidence>
<evidence type="ECO:0000256" key="10">
    <source>
        <dbReference type="ARBA" id="ARBA00022786"/>
    </source>
</evidence>
<evidence type="ECO:0000256" key="11">
    <source>
        <dbReference type="ARBA" id="ARBA00022833"/>
    </source>
</evidence>
<evidence type="ECO:0000256" key="15">
    <source>
        <dbReference type="RuleBase" id="RU368018"/>
    </source>
</evidence>
<dbReference type="InterPro" id="IPR014857">
    <property type="entry name" value="Nse1_RING_C4HC3-type"/>
</dbReference>
<dbReference type="GO" id="GO:0061630">
    <property type="term" value="F:ubiquitin protein ligase activity"/>
    <property type="evidence" value="ECO:0007669"/>
    <property type="project" value="UniProtKB-EC"/>
</dbReference>
<feature type="compositionally biased region" description="Acidic residues" evidence="16">
    <location>
        <begin position="351"/>
        <end position="360"/>
    </location>
</feature>
<dbReference type="GO" id="GO:0000724">
    <property type="term" value="P:double-strand break repair via homologous recombination"/>
    <property type="evidence" value="ECO:0007669"/>
    <property type="project" value="TreeGrafter"/>
</dbReference>
<keyword evidence="13 15" id="KW-0234">DNA repair</keyword>
<evidence type="ECO:0000256" key="3">
    <source>
        <dbReference type="ARBA" id="ARBA00010258"/>
    </source>
</evidence>
<sequence length="360" mass="40838">MAEEEFTPRVAGYDDTNRAFVQGFMARGTMTFPQGQRMLAGILSAKNGNRVDPQSVTLGQFESYIGKARAAVASLDFDIRRAKHQARRGEIYWAFINVADDPVSRFATVRTPAELSYIKRLLDAMFDDYNTPRMEVMAVDEAQALKKSRPPAQQRQSLGGQSTQAPSRRVDDEDEEGGGEEGQDTQAGPATAQTIDKGLKHSEVLGLLSSLLEQEWLELSEDGFYSLSPRALMELSEWLMDRYNDPEAEEKEWQRIKTCGHCKEIVTYGKRCAERDCILRLHDECEEDLFRSRREKKCPFCQTDWDGKHFVGERAVTARAAFQKGRERRGNGRRSNRSDLADAVSTQLQVAEEEEDEMEE</sequence>
<dbReference type="Proteomes" id="UP001303473">
    <property type="component" value="Unassembled WGS sequence"/>
</dbReference>
<dbReference type="GO" id="GO:0008270">
    <property type="term" value="F:zinc ion binding"/>
    <property type="evidence" value="ECO:0007669"/>
    <property type="project" value="UniProtKB-KW"/>
</dbReference>
<keyword evidence="14 15" id="KW-0539">Nucleus</keyword>
<dbReference type="GO" id="GO:0030915">
    <property type="term" value="C:Smc5-Smc6 complex"/>
    <property type="evidence" value="ECO:0007669"/>
    <property type="project" value="UniProtKB-UniRule"/>
</dbReference>
<dbReference type="AlphaFoldDB" id="A0AAN6S3L7"/>
<evidence type="ECO:0000256" key="8">
    <source>
        <dbReference type="ARBA" id="ARBA00022763"/>
    </source>
</evidence>
<dbReference type="Gene3D" id="3.30.40.10">
    <property type="entry name" value="Zinc/RING finger domain, C3HC4 (zinc finger)"/>
    <property type="match status" value="1"/>
</dbReference>
<gene>
    <name evidence="18" type="ORF">QBC46DRAFT_386832</name>
</gene>
<dbReference type="GO" id="GO:0005634">
    <property type="term" value="C:nucleus"/>
    <property type="evidence" value="ECO:0007669"/>
    <property type="project" value="UniProtKB-SubCell"/>
</dbReference>
<dbReference type="CDD" id="cd16493">
    <property type="entry name" value="RING-CH-C4HC3_NSE1"/>
    <property type="match status" value="1"/>
</dbReference>
<protein>
    <recommendedName>
        <fullName evidence="5 15">Non-structural maintenance of chromosomes element 1 homolog</fullName>
        <ecNumber evidence="4 15">2.3.2.27</ecNumber>
    </recommendedName>
</protein>
<feature type="compositionally biased region" description="Acidic residues" evidence="16">
    <location>
        <begin position="172"/>
        <end position="183"/>
    </location>
</feature>
<comment type="catalytic activity">
    <reaction evidence="1 15">
        <text>S-ubiquitinyl-[E2 ubiquitin-conjugating enzyme]-L-cysteine + [acceptor protein]-L-lysine = [E2 ubiquitin-conjugating enzyme]-L-cysteine + N(6)-ubiquitinyl-[acceptor protein]-L-lysine.</text>
        <dbReference type="EC" id="2.3.2.27"/>
    </reaction>
</comment>
<keyword evidence="10 15" id="KW-0833">Ubl conjugation pathway</keyword>
<comment type="caution">
    <text evidence="18">The sequence shown here is derived from an EMBL/GenBank/DDBJ whole genome shotgun (WGS) entry which is preliminary data.</text>
</comment>
<keyword evidence="11 15" id="KW-0862">Zinc</keyword>
<feature type="domain" description="Non-structural maintenance of chromosomes element 1 RING C4HC3-type" evidence="17">
    <location>
        <begin position="259"/>
        <end position="301"/>
    </location>
</feature>
<evidence type="ECO:0000256" key="16">
    <source>
        <dbReference type="SAM" id="MobiDB-lite"/>
    </source>
</evidence>
<keyword evidence="8 15" id="KW-0227">DNA damage</keyword>
<dbReference type="PANTHER" id="PTHR20973:SF0">
    <property type="entry name" value="NON-STRUCTURAL MAINTENANCE OF CHROMOSOMES ELEMENT 1 HOMOLOG"/>
    <property type="match status" value="1"/>
</dbReference>
<evidence type="ECO:0000256" key="4">
    <source>
        <dbReference type="ARBA" id="ARBA00012483"/>
    </source>
</evidence>
<evidence type="ECO:0000256" key="9">
    <source>
        <dbReference type="ARBA" id="ARBA00022771"/>
    </source>
</evidence>
<proteinExistence type="inferred from homology"/>
<dbReference type="PANTHER" id="PTHR20973">
    <property type="entry name" value="NON-SMC ELEMENT 1-RELATED"/>
    <property type="match status" value="1"/>
</dbReference>
<dbReference type="InterPro" id="IPR011513">
    <property type="entry name" value="Nse1"/>
</dbReference>
<dbReference type="Gene3D" id="1.10.10.10">
    <property type="entry name" value="Winged helix-like DNA-binding domain superfamily/Winged helix DNA-binding domain"/>
    <property type="match status" value="1"/>
</dbReference>
<feature type="compositionally biased region" description="Polar residues" evidence="16">
    <location>
        <begin position="151"/>
        <end position="166"/>
    </location>
</feature>
<evidence type="ECO:0000256" key="2">
    <source>
        <dbReference type="ARBA" id="ARBA00004123"/>
    </source>
</evidence>
<reference evidence="19" key="1">
    <citation type="journal article" date="2023" name="Mol. Phylogenet. Evol.">
        <title>Genome-scale phylogeny and comparative genomics of the fungal order Sordariales.</title>
        <authorList>
            <person name="Hensen N."/>
            <person name="Bonometti L."/>
            <person name="Westerberg I."/>
            <person name="Brannstrom I.O."/>
            <person name="Guillou S."/>
            <person name="Cros-Aarteil S."/>
            <person name="Calhoun S."/>
            <person name="Haridas S."/>
            <person name="Kuo A."/>
            <person name="Mondo S."/>
            <person name="Pangilinan J."/>
            <person name="Riley R."/>
            <person name="LaButti K."/>
            <person name="Andreopoulos B."/>
            <person name="Lipzen A."/>
            <person name="Chen C."/>
            <person name="Yan M."/>
            <person name="Daum C."/>
            <person name="Ng V."/>
            <person name="Clum A."/>
            <person name="Steindorff A."/>
            <person name="Ohm R.A."/>
            <person name="Martin F."/>
            <person name="Silar P."/>
            <person name="Natvig D.O."/>
            <person name="Lalanne C."/>
            <person name="Gautier V."/>
            <person name="Ament-Velasquez S.L."/>
            <person name="Kruys A."/>
            <person name="Hutchinson M.I."/>
            <person name="Powell A.J."/>
            <person name="Barry K."/>
            <person name="Miller A.N."/>
            <person name="Grigoriev I.V."/>
            <person name="Debuchy R."/>
            <person name="Gladieux P."/>
            <person name="Hiltunen Thoren M."/>
            <person name="Johannesson H."/>
        </authorList>
    </citation>
    <scope>NUCLEOTIDE SEQUENCE [LARGE SCALE GENOMIC DNA]</scope>
    <source>
        <strain evidence="19">CBS 340.73</strain>
    </source>
</reference>